<proteinExistence type="predicted"/>
<comment type="caution">
    <text evidence="1">The sequence shown here is derived from an EMBL/GenBank/DDBJ whole genome shotgun (WGS) entry which is preliminary data.</text>
</comment>
<evidence type="ECO:0000313" key="2">
    <source>
        <dbReference type="Proteomes" id="UP000185895"/>
    </source>
</evidence>
<sequence length="166" mass="17880">MLRKEGVQGVIDIGDNITTLVSPSSTMGDRAFALIDIVIGVDLKAGNNVSALKVDQKVIKKNFNQAPKFQGASSTTLNRLNDVLSTSISATNGKSSVLNYIQDGSRLSDFKLLTVGGQLSHDSDHFKMSVLGDGTRVILRPSTTGPKTIEIQKATGQKVMEIRYEK</sequence>
<protein>
    <submittedName>
        <fullName evidence="1">Uncharacterized protein</fullName>
    </submittedName>
</protein>
<dbReference type="STRING" id="1262585.BJI46_11975"/>
<name>A0A1E7RBY6_9GAMM</name>
<dbReference type="AlphaFoldDB" id="A0A1E7RBY6"/>
<organism evidence="1 2">
    <name type="scientific">Acinetobacter qingfengensis</name>
    <dbReference type="NCBI Taxonomy" id="1262585"/>
    <lineage>
        <taxon>Bacteria</taxon>
        <taxon>Pseudomonadati</taxon>
        <taxon>Pseudomonadota</taxon>
        <taxon>Gammaproteobacteria</taxon>
        <taxon>Moraxellales</taxon>
        <taxon>Moraxellaceae</taxon>
        <taxon>Acinetobacter</taxon>
    </lineage>
</organism>
<dbReference type="Proteomes" id="UP000185895">
    <property type="component" value="Unassembled WGS sequence"/>
</dbReference>
<keyword evidence="2" id="KW-1185">Reference proteome</keyword>
<gene>
    <name evidence="1" type="ORF">BJI46_11975</name>
</gene>
<reference evidence="1 2" key="1">
    <citation type="submission" date="2016-09" db="EMBL/GenBank/DDBJ databases">
        <authorList>
            <person name="Capua I."/>
            <person name="De Benedictis P."/>
            <person name="Joannis T."/>
            <person name="Lombin L.H."/>
            <person name="Cattoli G."/>
        </authorList>
    </citation>
    <scope>NUCLEOTIDE SEQUENCE [LARGE SCALE GENOMIC DNA]</scope>
    <source>
        <strain evidence="1 2">ANC 4671</strain>
    </source>
</reference>
<accession>A0A1E7RBY6</accession>
<dbReference type="EMBL" id="MKKK01000018">
    <property type="protein sequence ID" value="OEY96900.1"/>
    <property type="molecule type" value="Genomic_DNA"/>
</dbReference>
<evidence type="ECO:0000313" key="1">
    <source>
        <dbReference type="EMBL" id="OEY96900.1"/>
    </source>
</evidence>